<dbReference type="InterPro" id="IPR007391">
    <property type="entry name" value="Vancomycin_resist_VanW"/>
</dbReference>
<dbReference type="EMBL" id="CP041405">
    <property type="protein sequence ID" value="QDM42159.1"/>
    <property type="molecule type" value="Genomic_DNA"/>
</dbReference>
<proteinExistence type="predicted"/>
<evidence type="ECO:0000259" key="1">
    <source>
        <dbReference type="Pfam" id="PF12229"/>
    </source>
</evidence>
<evidence type="ECO:0000313" key="3">
    <source>
        <dbReference type="Proteomes" id="UP000315377"/>
    </source>
</evidence>
<sequence length="349" mass="39525">MSINSNPYLWIVLSFLFKLCAYNQPRFRELYVGTFCELGCPDLSWTTYVQILLLLHQALVPGSVQIGVQGRSVATANRADYVAPVFPLLNDEKIDRLLDELDKKVYQAPRNARIGDYEEIIPEQSGYKLDRRRFREQFYSCLYSTGSQAIEAPRLKVHATVDSELLAHIRDKRIGYYVTYYNSRNKNRSHNVDLAAKAINNSVVFPGEQFSFNRVVGMRTTSKGYRQAPIIVRGEYSEGIGGGICQVSSTLFNAVDRAGLAIKQRYSHSRHVPYVPPGRDATVSWGGPDFTFQNRYNQPVLIRAHASGGQMVVAVYSSELITYIPREVPGTTRRLPEEISLDVEVKVRE</sequence>
<dbReference type="InterPro" id="IPR022029">
    <property type="entry name" value="YoaR-like_PG-bd"/>
</dbReference>
<protein>
    <recommendedName>
        <fullName evidence="1">YoaR-like putative peptidoglycan binding domain-containing protein</fullName>
    </recommendedName>
</protein>
<feature type="domain" description="YoaR-like putative peptidoglycan binding" evidence="1">
    <location>
        <begin position="85"/>
        <end position="137"/>
    </location>
</feature>
<reference evidence="2 3" key="1">
    <citation type="submission" date="2019-07" db="EMBL/GenBank/DDBJ databases">
        <title>Paenibacillus thiaminolyticus NRRL B-4156.</title>
        <authorList>
            <person name="Hehnly C."/>
            <person name="Zhang L."/>
        </authorList>
    </citation>
    <scope>NUCLEOTIDE SEQUENCE [LARGE SCALE GENOMIC DNA]</scope>
    <source>
        <strain evidence="2 3">NRRL B-4156</strain>
    </source>
</reference>
<dbReference type="InterPro" id="IPR052913">
    <property type="entry name" value="Glycopeptide_resist_protein"/>
</dbReference>
<dbReference type="PANTHER" id="PTHR35788:SF1">
    <property type="entry name" value="EXPORTED PROTEIN"/>
    <property type="match status" value="1"/>
</dbReference>
<name>A0AAP9IZD3_PANTH</name>
<evidence type="ECO:0000313" key="2">
    <source>
        <dbReference type="EMBL" id="QDM42159.1"/>
    </source>
</evidence>
<dbReference type="Pfam" id="PF04294">
    <property type="entry name" value="VanW"/>
    <property type="match status" value="1"/>
</dbReference>
<dbReference type="Pfam" id="PF12229">
    <property type="entry name" value="PG_binding_4"/>
    <property type="match status" value="1"/>
</dbReference>
<dbReference type="Proteomes" id="UP000315377">
    <property type="component" value="Chromosome"/>
</dbReference>
<gene>
    <name evidence="2" type="ORF">FLT43_00515</name>
</gene>
<dbReference type="AlphaFoldDB" id="A0AAP9IZD3"/>
<organism evidence="2 3">
    <name type="scientific">Paenibacillus thiaminolyticus</name>
    <name type="common">Bacillus thiaminolyticus</name>
    <dbReference type="NCBI Taxonomy" id="49283"/>
    <lineage>
        <taxon>Bacteria</taxon>
        <taxon>Bacillati</taxon>
        <taxon>Bacillota</taxon>
        <taxon>Bacilli</taxon>
        <taxon>Bacillales</taxon>
        <taxon>Paenibacillaceae</taxon>
        <taxon>Paenibacillus</taxon>
    </lineage>
</organism>
<dbReference type="PANTHER" id="PTHR35788">
    <property type="entry name" value="EXPORTED PROTEIN-RELATED"/>
    <property type="match status" value="1"/>
</dbReference>
<accession>A0AAP9IZD3</accession>